<evidence type="ECO:0000256" key="1">
    <source>
        <dbReference type="ARBA" id="ARBA00006096"/>
    </source>
</evidence>
<dbReference type="Pfam" id="PF02113">
    <property type="entry name" value="Peptidase_S13"/>
    <property type="match status" value="1"/>
</dbReference>
<name>U7VC37_9FUSO</name>
<dbReference type="SUPFAM" id="SSF56601">
    <property type="entry name" value="beta-lactamase/transpeptidase-like"/>
    <property type="match status" value="1"/>
</dbReference>
<evidence type="ECO:0000256" key="2">
    <source>
        <dbReference type="ARBA" id="ARBA00022801"/>
    </source>
</evidence>
<protein>
    <recommendedName>
        <fullName evidence="5">D-alanyl-D-alanine carboxypeptidase/D-alanyl-D-alanine-endopeptidase</fullName>
    </recommendedName>
</protein>
<keyword evidence="4" id="KW-1185">Reference proteome</keyword>
<dbReference type="Gene3D" id="3.40.710.10">
    <property type="entry name" value="DD-peptidase/beta-lactamase superfamily"/>
    <property type="match status" value="2"/>
</dbReference>
<reference evidence="3 4" key="1">
    <citation type="submission" date="2013-08" db="EMBL/GenBank/DDBJ databases">
        <authorList>
            <person name="Weinstock G."/>
            <person name="Sodergren E."/>
            <person name="Wylie T."/>
            <person name="Fulton L."/>
            <person name="Fulton R."/>
            <person name="Fronick C."/>
            <person name="O'Laughlin M."/>
            <person name="Godfrey J."/>
            <person name="Miner T."/>
            <person name="Herter B."/>
            <person name="Appelbaum E."/>
            <person name="Cordes M."/>
            <person name="Lek S."/>
            <person name="Wollam A."/>
            <person name="Pepin K.H."/>
            <person name="Palsikar V.B."/>
            <person name="Mitreva M."/>
            <person name="Wilson R.K."/>
        </authorList>
    </citation>
    <scope>NUCLEOTIDE SEQUENCE [LARGE SCALE GENOMIC DNA]</scope>
    <source>
        <strain evidence="3 4">ATCC BAA-474</strain>
    </source>
</reference>
<dbReference type="STRING" id="1319815.HMPREF0202_01062"/>
<gene>
    <name evidence="3" type="ORF">HMPREF0202_01062</name>
</gene>
<dbReference type="Proteomes" id="UP000017081">
    <property type="component" value="Unassembled WGS sequence"/>
</dbReference>
<accession>U7VC37</accession>
<dbReference type="GO" id="GO:0006508">
    <property type="term" value="P:proteolysis"/>
    <property type="evidence" value="ECO:0007669"/>
    <property type="project" value="InterPro"/>
</dbReference>
<dbReference type="NCBIfam" id="TIGR00666">
    <property type="entry name" value="PBP4"/>
    <property type="match status" value="1"/>
</dbReference>
<dbReference type="GO" id="GO:0004185">
    <property type="term" value="F:serine-type carboxypeptidase activity"/>
    <property type="evidence" value="ECO:0007669"/>
    <property type="project" value="InterPro"/>
</dbReference>
<dbReference type="PANTHER" id="PTHR30023:SF0">
    <property type="entry name" value="PENICILLIN-SENSITIVE CARBOXYPEPTIDASE A"/>
    <property type="match status" value="1"/>
</dbReference>
<dbReference type="InterPro" id="IPR000667">
    <property type="entry name" value="Peptidase_S13"/>
</dbReference>
<dbReference type="eggNOG" id="COG2027">
    <property type="taxonomic scope" value="Bacteria"/>
</dbReference>
<dbReference type="Gene3D" id="3.50.80.20">
    <property type="entry name" value="D-Ala-D-Ala carboxypeptidase C, peptidase S13"/>
    <property type="match status" value="1"/>
</dbReference>
<dbReference type="PANTHER" id="PTHR30023">
    <property type="entry name" value="D-ALANYL-D-ALANINE CARBOXYPEPTIDASE"/>
    <property type="match status" value="1"/>
</dbReference>
<comment type="similarity">
    <text evidence="1">Belongs to the peptidase S13 family.</text>
</comment>
<dbReference type="InterPro" id="IPR012338">
    <property type="entry name" value="Beta-lactam/transpept-like"/>
</dbReference>
<dbReference type="RefSeq" id="WP_023050602.1">
    <property type="nucleotide sequence ID" value="NZ_CP173062.2"/>
</dbReference>
<proteinExistence type="inferred from homology"/>
<dbReference type="EMBL" id="AXZF01000038">
    <property type="protein sequence ID" value="ERT69095.1"/>
    <property type="molecule type" value="Genomic_DNA"/>
</dbReference>
<sequence length="494" mass="54560">MKKKYICLALITTLLASCSSIEKSENRDSYQIPVVPDKIVEEPMIPMTTLPVKAKSKAVDEFVNSKVLEHGNLSFYAMDVKSGAVIDNYRGETALTPASVLKIVTSATALEVLGPDTVLETKVLYDGKISKDGVLTGNIYIQGGGDPTLGSDGISINREEFLKNWTDAVKKAGIKSINGNIIVLDDLFGYEGIPGKWLWEDMGTNYGQGTYGISVFDNIYTLYLNTGISGKKPEVIKTKPEIQGLTFDNQSVVMPGGKKDIYVRGIPLENKRRIFGVVPQNKNGLTIQSDIPDPGLFLGQYFSYYLKRENIKVNGNIKTARLTSQRPRNPQVIAVTKSPPISEIVKVLLTRSDNHYTEHLYQLIEKTKGVKIEKFWEEKGIDVHSLTMRDGSGLSRGNTISAKLLVEILSHSKDGLENLLPVAGKDGTVALFLRNTPLEGKVRVKSGSMSGIQSYAGYVEKNGRTYAFAIVVNHWNGERSELRKQMEKLLNSVF</sequence>
<comment type="caution">
    <text evidence="3">The sequence shown here is derived from an EMBL/GenBank/DDBJ whole genome shotgun (WGS) entry which is preliminary data.</text>
</comment>
<evidence type="ECO:0000313" key="4">
    <source>
        <dbReference type="Proteomes" id="UP000017081"/>
    </source>
</evidence>
<dbReference type="GO" id="GO:0000270">
    <property type="term" value="P:peptidoglycan metabolic process"/>
    <property type="evidence" value="ECO:0007669"/>
    <property type="project" value="TreeGrafter"/>
</dbReference>
<keyword evidence="2" id="KW-0378">Hydrolase</keyword>
<dbReference type="PROSITE" id="PS51257">
    <property type="entry name" value="PROKAR_LIPOPROTEIN"/>
    <property type="match status" value="1"/>
</dbReference>
<evidence type="ECO:0008006" key="5">
    <source>
        <dbReference type="Google" id="ProtNLM"/>
    </source>
</evidence>
<evidence type="ECO:0000313" key="3">
    <source>
        <dbReference type="EMBL" id="ERT69095.1"/>
    </source>
</evidence>
<dbReference type="AlphaFoldDB" id="U7VC37"/>
<dbReference type="PRINTS" id="PR00922">
    <property type="entry name" value="DADACBPTASE3"/>
</dbReference>
<organism evidence="3 4">
    <name type="scientific">Cetobacterium somerae ATCC BAA-474</name>
    <dbReference type="NCBI Taxonomy" id="1319815"/>
    <lineage>
        <taxon>Bacteria</taxon>
        <taxon>Fusobacteriati</taxon>
        <taxon>Fusobacteriota</taxon>
        <taxon>Fusobacteriia</taxon>
        <taxon>Fusobacteriales</taxon>
        <taxon>Fusobacteriaceae</taxon>
        <taxon>Cetobacterium</taxon>
    </lineage>
</organism>
<dbReference type="PATRIC" id="fig|1319815.3.peg.1019"/>
<dbReference type="HOGENOM" id="CLU_017692_1_2_0"/>